<dbReference type="InterPro" id="IPR036683">
    <property type="entry name" value="CO_DH_flav_C_dom_sf"/>
</dbReference>
<dbReference type="InterPro" id="IPR002346">
    <property type="entry name" value="Mopterin_DH_FAD-bd"/>
</dbReference>
<dbReference type="InterPro" id="IPR016166">
    <property type="entry name" value="FAD-bd_PCMH"/>
</dbReference>
<dbReference type="InterPro" id="IPR016167">
    <property type="entry name" value="FAD-bd_PCMH_sub1"/>
</dbReference>
<dbReference type="RefSeq" id="WP_248550487.1">
    <property type="nucleotide sequence ID" value="NZ_JALPRK010000002.1"/>
</dbReference>
<reference evidence="5" key="1">
    <citation type="submission" date="2022-04" db="EMBL/GenBank/DDBJ databases">
        <authorList>
            <person name="Seo M.-J."/>
        </authorList>
    </citation>
    <scope>NUCLEOTIDE SEQUENCE</scope>
    <source>
        <strain evidence="5">MBLB2552</strain>
    </source>
</reference>
<keyword evidence="3" id="KW-0560">Oxidoreductase</keyword>
<dbReference type="SUPFAM" id="SSF55447">
    <property type="entry name" value="CO dehydrogenase flavoprotein C-terminal domain-like"/>
    <property type="match status" value="1"/>
</dbReference>
<organism evidence="5 6">
    <name type="scientific">Paenibacillus mellifer</name>
    <dbReference type="NCBI Taxonomy" id="2937794"/>
    <lineage>
        <taxon>Bacteria</taxon>
        <taxon>Bacillati</taxon>
        <taxon>Bacillota</taxon>
        <taxon>Bacilli</taxon>
        <taxon>Bacillales</taxon>
        <taxon>Paenibacillaceae</taxon>
        <taxon>Paenibacillus</taxon>
    </lineage>
</organism>
<dbReference type="PROSITE" id="PS51387">
    <property type="entry name" value="FAD_PCMH"/>
    <property type="match status" value="1"/>
</dbReference>
<dbReference type="Pfam" id="PF03450">
    <property type="entry name" value="CO_deh_flav_C"/>
    <property type="match status" value="1"/>
</dbReference>
<gene>
    <name evidence="5" type="ORF">M0651_03685</name>
</gene>
<proteinExistence type="predicted"/>
<dbReference type="InterPro" id="IPR005107">
    <property type="entry name" value="CO_DH_flav_C"/>
</dbReference>
<evidence type="ECO:0000259" key="4">
    <source>
        <dbReference type="PROSITE" id="PS51387"/>
    </source>
</evidence>
<sequence>MLQWREHLLRTPVLYQPRTLEEARKLKRELGAKAVYAAGGTLLRTLWENGTAALPEALIDLRGVAGLSGIRHEDGHLYIGALTELSVCRSRGEIAMASPALREAARGIAAPSVRNLATIGGNITCGNGDVLPALLVAEAELAVSGPDSNPWVPMAAWLADRWSSTYDPETIVAGVRLPAASARNELGGRRFEVYRKVGRREAFTPSLVTAALAGTIGEDGVLRSVRIAAGGGSSRPHRLERAEALLEGRRFSAELMSSLSEAVHEEYAPSGDAFATGAYKSKTAANLIAAELWRLLHPREDSPEQPV</sequence>
<dbReference type="Proteomes" id="UP001139534">
    <property type="component" value="Unassembled WGS sequence"/>
</dbReference>
<keyword evidence="2" id="KW-0274">FAD</keyword>
<protein>
    <submittedName>
        <fullName evidence="5">FAD binding domain-containing protein</fullName>
    </submittedName>
</protein>
<evidence type="ECO:0000256" key="1">
    <source>
        <dbReference type="ARBA" id="ARBA00022630"/>
    </source>
</evidence>
<accession>A0A9X1XVC9</accession>
<dbReference type="PANTHER" id="PTHR42659">
    <property type="entry name" value="XANTHINE DEHYDROGENASE SUBUNIT C-RELATED"/>
    <property type="match status" value="1"/>
</dbReference>
<dbReference type="GO" id="GO:0016491">
    <property type="term" value="F:oxidoreductase activity"/>
    <property type="evidence" value="ECO:0007669"/>
    <property type="project" value="UniProtKB-KW"/>
</dbReference>
<dbReference type="PANTHER" id="PTHR42659:SF2">
    <property type="entry name" value="XANTHINE DEHYDROGENASE SUBUNIT C-RELATED"/>
    <property type="match status" value="1"/>
</dbReference>
<dbReference type="InterPro" id="IPR016169">
    <property type="entry name" value="FAD-bd_PCMH_sub2"/>
</dbReference>
<dbReference type="AlphaFoldDB" id="A0A9X1XVC9"/>
<dbReference type="Gene3D" id="3.30.465.10">
    <property type="match status" value="1"/>
</dbReference>
<evidence type="ECO:0000256" key="3">
    <source>
        <dbReference type="ARBA" id="ARBA00023002"/>
    </source>
</evidence>
<name>A0A9X1XVC9_9BACL</name>
<dbReference type="Gene3D" id="3.30.43.10">
    <property type="entry name" value="Uridine Diphospho-n-acetylenolpyruvylglucosamine Reductase, domain 2"/>
    <property type="match status" value="1"/>
</dbReference>
<comment type="caution">
    <text evidence="5">The sequence shown here is derived from an EMBL/GenBank/DDBJ whole genome shotgun (WGS) entry which is preliminary data.</text>
</comment>
<dbReference type="SMART" id="SM01092">
    <property type="entry name" value="CO_deh_flav_C"/>
    <property type="match status" value="1"/>
</dbReference>
<dbReference type="GO" id="GO:0071949">
    <property type="term" value="F:FAD binding"/>
    <property type="evidence" value="ECO:0007669"/>
    <property type="project" value="InterPro"/>
</dbReference>
<dbReference type="Gene3D" id="3.30.390.50">
    <property type="entry name" value="CO dehydrogenase flavoprotein, C-terminal domain"/>
    <property type="match status" value="1"/>
</dbReference>
<dbReference type="InterPro" id="IPR051312">
    <property type="entry name" value="Diverse_Substr_Oxidored"/>
</dbReference>
<keyword evidence="6" id="KW-1185">Reference proteome</keyword>
<dbReference type="Pfam" id="PF00941">
    <property type="entry name" value="FAD_binding_5"/>
    <property type="match status" value="1"/>
</dbReference>
<evidence type="ECO:0000256" key="2">
    <source>
        <dbReference type="ARBA" id="ARBA00022827"/>
    </source>
</evidence>
<dbReference type="SUPFAM" id="SSF56176">
    <property type="entry name" value="FAD-binding/transporter-associated domain-like"/>
    <property type="match status" value="1"/>
</dbReference>
<evidence type="ECO:0000313" key="6">
    <source>
        <dbReference type="Proteomes" id="UP001139534"/>
    </source>
</evidence>
<dbReference type="EMBL" id="JALPRK010000002">
    <property type="protein sequence ID" value="MCK8486270.1"/>
    <property type="molecule type" value="Genomic_DNA"/>
</dbReference>
<evidence type="ECO:0000313" key="5">
    <source>
        <dbReference type="EMBL" id="MCK8486270.1"/>
    </source>
</evidence>
<feature type="domain" description="FAD-binding PCMH-type" evidence="4">
    <location>
        <begin position="7"/>
        <end position="182"/>
    </location>
</feature>
<dbReference type="InterPro" id="IPR036318">
    <property type="entry name" value="FAD-bd_PCMH-like_sf"/>
</dbReference>
<keyword evidence="1" id="KW-0285">Flavoprotein</keyword>